<keyword evidence="3" id="KW-1185">Reference proteome</keyword>
<reference key="2">
    <citation type="submission" date="2011-10" db="EMBL/GenBank/DDBJ databases">
        <title>The genome and transcriptome sequence of Clonorchis sinensis provide insights into the carcinogenic liver fluke.</title>
        <authorList>
            <person name="Wang X."/>
            <person name="Huang Y."/>
            <person name="Chen W."/>
            <person name="Liu H."/>
            <person name="Guo L."/>
            <person name="Chen Y."/>
            <person name="Luo F."/>
            <person name="Zhou W."/>
            <person name="Sun J."/>
            <person name="Mao Q."/>
            <person name="Liang P."/>
            <person name="Zhou C."/>
            <person name="Tian Y."/>
            <person name="Men J."/>
            <person name="Lv X."/>
            <person name="Huang L."/>
            <person name="Zhou J."/>
            <person name="Hu Y."/>
            <person name="Li R."/>
            <person name="Zhang F."/>
            <person name="Lei H."/>
            <person name="Li X."/>
            <person name="Hu X."/>
            <person name="Liang C."/>
            <person name="Xu J."/>
            <person name="Wu Z."/>
            <person name="Yu X."/>
        </authorList>
    </citation>
    <scope>NUCLEOTIDE SEQUENCE</scope>
    <source>
        <strain>Henan</strain>
    </source>
</reference>
<dbReference type="EMBL" id="DF142833">
    <property type="protein sequence ID" value="GAA47295.1"/>
    <property type="molecule type" value="Genomic_DNA"/>
</dbReference>
<dbReference type="AlphaFoldDB" id="G7Y2V8"/>
<feature type="compositionally biased region" description="Low complexity" evidence="1">
    <location>
        <begin position="266"/>
        <end position="282"/>
    </location>
</feature>
<dbReference type="Proteomes" id="UP000008909">
    <property type="component" value="Unassembled WGS sequence"/>
</dbReference>
<reference evidence="2" key="1">
    <citation type="journal article" date="2011" name="Genome Biol.">
        <title>The draft genome of the carcinogenic human liver fluke Clonorchis sinensis.</title>
        <authorList>
            <person name="Wang X."/>
            <person name="Chen W."/>
            <person name="Huang Y."/>
            <person name="Sun J."/>
            <person name="Men J."/>
            <person name="Liu H."/>
            <person name="Luo F."/>
            <person name="Guo L."/>
            <person name="Lv X."/>
            <person name="Deng C."/>
            <person name="Zhou C."/>
            <person name="Fan Y."/>
            <person name="Li X."/>
            <person name="Huang L."/>
            <person name="Hu Y."/>
            <person name="Liang C."/>
            <person name="Hu X."/>
            <person name="Xu J."/>
            <person name="Yu X."/>
        </authorList>
    </citation>
    <scope>NUCLEOTIDE SEQUENCE [LARGE SCALE GENOMIC DNA]</scope>
    <source>
        <strain evidence="2">Henan</strain>
    </source>
</reference>
<feature type="compositionally biased region" description="Polar residues" evidence="1">
    <location>
        <begin position="251"/>
        <end position="260"/>
    </location>
</feature>
<evidence type="ECO:0000313" key="3">
    <source>
        <dbReference type="Proteomes" id="UP000008909"/>
    </source>
</evidence>
<feature type="compositionally biased region" description="Polar residues" evidence="1">
    <location>
        <begin position="127"/>
        <end position="144"/>
    </location>
</feature>
<feature type="region of interest" description="Disordered" evidence="1">
    <location>
        <begin position="127"/>
        <end position="167"/>
    </location>
</feature>
<evidence type="ECO:0000256" key="1">
    <source>
        <dbReference type="SAM" id="MobiDB-lite"/>
    </source>
</evidence>
<proteinExistence type="predicted"/>
<feature type="region of interest" description="Disordered" evidence="1">
    <location>
        <begin position="217"/>
        <end position="325"/>
    </location>
</feature>
<gene>
    <name evidence="2" type="ORF">CLF_100185</name>
</gene>
<protein>
    <submittedName>
        <fullName evidence="2">Uncharacterized protein</fullName>
    </submittedName>
</protein>
<name>G7Y2V8_CLOSI</name>
<feature type="region of interest" description="Disordered" evidence="1">
    <location>
        <begin position="1"/>
        <end position="29"/>
    </location>
</feature>
<sequence length="614" mass="67354">SPRSIPSQIPQSSNRSGSRNGKWDLNKPSAMSHAIHSAFSVSEWDNAPGTLSHGLVNPSQTEARSSGLPHPPRNRLESSNSYSTLPFSALNLIERDKTGQEIIGQHLDTTALRIPASTSNQTCILSTTDDTNCETSPDSNSESSMTEHHRRLNASHSPQDAFSRSDSKRHLEVPSYFDTIFQHLLEVYNQVKSAKVSEPPVINPVSLFLYDGFSRDTQKSPTSVDNKPQCKLPSLVPGNLSMDPLRPTNLWFGSNGTNSGAHHRNSISSSSSQTTPKGPSQSETQVENDAIQTPSMKTGNDFEPNSFGQPENGLTPTPESDNTSLQTISIPKLSQGANYFYYGLQLMAKSFMSRYLQSNPNEIEKTPMTKAWMSPRSMLEDYGFTGLTRGNSDTCRHSKYDARIERLNDRGAGTRALDTATETRTTGTSHVSMNIFRISLVIDLKHPSDTGIAADTVNFDQVPSVCCSPTINFKSPTSTFLLTVVHLCRTCILLTSGAKSCRSSPNSASAAEHIDVVHLGLHQQGRMIRVTSGVRMSVLSGSSSPGTCGRSFSIRSTSVKYVVNNSSVSACSRETAFRTRRFDQFILSQENVNWNNVHTVAQSRTKNEREFMEA</sequence>
<feature type="compositionally biased region" description="Polar residues" evidence="1">
    <location>
        <begin position="283"/>
        <end position="298"/>
    </location>
</feature>
<accession>G7Y2V8</accession>
<feature type="compositionally biased region" description="Low complexity" evidence="1">
    <location>
        <begin position="1"/>
        <end position="16"/>
    </location>
</feature>
<feature type="non-terminal residue" evidence="2">
    <location>
        <position position="1"/>
    </location>
</feature>
<evidence type="ECO:0000313" key="2">
    <source>
        <dbReference type="EMBL" id="GAA47295.1"/>
    </source>
</evidence>
<organism evidence="2 3">
    <name type="scientific">Clonorchis sinensis</name>
    <name type="common">Chinese liver fluke</name>
    <dbReference type="NCBI Taxonomy" id="79923"/>
    <lineage>
        <taxon>Eukaryota</taxon>
        <taxon>Metazoa</taxon>
        <taxon>Spiralia</taxon>
        <taxon>Lophotrochozoa</taxon>
        <taxon>Platyhelminthes</taxon>
        <taxon>Trematoda</taxon>
        <taxon>Digenea</taxon>
        <taxon>Opisthorchiida</taxon>
        <taxon>Opisthorchiata</taxon>
        <taxon>Opisthorchiidae</taxon>
        <taxon>Clonorchis</taxon>
    </lineage>
</organism>
<feature type="region of interest" description="Disordered" evidence="1">
    <location>
        <begin position="50"/>
        <end position="81"/>
    </location>
</feature>
<feature type="compositionally biased region" description="Polar residues" evidence="1">
    <location>
        <begin position="306"/>
        <end position="325"/>
    </location>
</feature>